<sequence>MPVSAATERTLQCVEPSAGLVCSVVVINCATRSSSIVRGLPGRTSSYSPAMRRARKRERHLPTVACVSFSRPAIALLGSPSALLRMMRARMFNAAGSERLRAKD</sequence>
<gene>
    <name evidence="2" type="ORF">GALL_482790</name>
</gene>
<proteinExistence type="predicted"/>
<dbReference type="AlphaFoldDB" id="A0A1J5PQV4"/>
<keyword evidence="1" id="KW-0812">Transmembrane</keyword>
<dbReference type="EMBL" id="MLJW01004361">
    <property type="protein sequence ID" value="OIQ70111.1"/>
    <property type="molecule type" value="Genomic_DNA"/>
</dbReference>
<name>A0A1J5PQV4_9ZZZZ</name>
<reference evidence="2" key="1">
    <citation type="submission" date="2016-10" db="EMBL/GenBank/DDBJ databases">
        <title>Sequence of Gallionella enrichment culture.</title>
        <authorList>
            <person name="Poehlein A."/>
            <person name="Muehling M."/>
            <person name="Daniel R."/>
        </authorList>
    </citation>
    <scope>NUCLEOTIDE SEQUENCE</scope>
</reference>
<organism evidence="2">
    <name type="scientific">mine drainage metagenome</name>
    <dbReference type="NCBI Taxonomy" id="410659"/>
    <lineage>
        <taxon>unclassified sequences</taxon>
        <taxon>metagenomes</taxon>
        <taxon>ecological metagenomes</taxon>
    </lineage>
</organism>
<feature type="transmembrane region" description="Helical" evidence="1">
    <location>
        <begin position="61"/>
        <end position="83"/>
    </location>
</feature>
<protein>
    <submittedName>
        <fullName evidence="2">Uncharacterized protein</fullName>
    </submittedName>
</protein>
<accession>A0A1J5PQV4</accession>
<evidence type="ECO:0000256" key="1">
    <source>
        <dbReference type="SAM" id="Phobius"/>
    </source>
</evidence>
<keyword evidence="1" id="KW-1133">Transmembrane helix</keyword>
<evidence type="ECO:0000313" key="2">
    <source>
        <dbReference type="EMBL" id="OIQ70111.1"/>
    </source>
</evidence>
<comment type="caution">
    <text evidence="2">The sequence shown here is derived from an EMBL/GenBank/DDBJ whole genome shotgun (WGS) entry which is preliminary data.</text>
</comment>
<keyword evidence="1" id="KW-0472">Membrane</keyword>